<feature type="region of interest" description="Disordered" evidence="13">
    <location>
        <begin position="317"/>
        <end position="336"/>
    </location>
</feature>
<keyword evidence="4" id="KW-0964">Secreted</keyword>
<dbReference type="PANTHER" id="PTHR11954">
    <property type="entry name" value="D-DOPACHROME DECARBOXYLASE"/>
    <property type="match status" value="1"/>
</dbReference>
<comment type="similarity">
    <text evidence="2">Belongs to the MIF family.</text>
</comment>
<dbReference type="Gene3D" id="3.30.429.10">
    <property type="entry name" value="Macrophage Migration Inhibitory Factor"/>
    <property type="match status" value="1"/>
</dbReference>
<dbReference type="GO" id="GO:0004167">
    <property type="term" value="F:dopachrome isomerase activity"/>
    <property type="evidence" value="ECO:0007669"/>
    <property type="project" value="UniProtKB-EC"/>
</dbReference>
<keyword evidence="5" id="KW-0413">Isomerase</keyword>
<evidence type="ECO:0000313" key="14">
    <source>
        <dbReference type="EMBL" id="ORY69914.1"/>
    </source>
</evidence>
<dbReference type="SUPFAM" id="SSF55331">
    <property type="entry name" value="Tautomerase/MIF"/>
    <property type="match status" value="1"/>
</dbReference>
<feature type="region of interest" description="Disordered" evidence="13">
    <location>
        <begin position="1"/>
        <end position="85"/>
    </location>
</feature>
<dbReference type="GeneID" id="63774183"/>
<keyword evidence="3" id="KW-0202">Cytokine</keyword>
<evidence type="ECO:0000256" key="11">
    <source>
        <dbReference type="ARBA" id="ARBA00041912"/>
    </source>
</evidence>
<comment type="caution">
    <text evidence="14">The sequence shown here is derived from an EMBL/GenBank/DDBJ whole genome shotgun (WGS) entry which is preliminary data.</text>
</comment>
<dbReference type="GO" id="GO:0005576">
    <property type="term" value="C:extracellular region"/>
    <property type="evidence" value="ECO:0007669"/>
    <property type="project" value="UniProtKB-SubCell"/>
</dbReference>
<dbReference type="OrthoDB" id="255819at2759"/>
<comment type="catalytic activity">
    <reaction evidence="7">
        <text>L-dopachrome = 5,6-dihydroxyindole-2-carboxylate</text>
        <dbReference type="Rhea" id="RHEA:13041"/>
        <dbReference type="ChEBI" id="CHEBI:16875"/>
        <dbReference type="ChEBI" id="CHEBI:57509"/>
        <dbReference type="EC" id="5.3.3.12"/>
    </reaction>
</comment>
<dbReference type="Proteomes" id="UP000193689">
    <property type="component" value="Unassembled WGS sequence"/>
</dbReference>
<evidence type="ECO:0000256" key="8">
    <source>
        <dbReference type="ARBA" id="ARBA00038932"/>
    </source>
</evidence>
<evidence type="ECO:0000256" key="4">
    <source>
        <dbReference type="ARBA" id="ARBA00022525"/>
    </source>
</evidence>
<dbReference type="InterPro" id="IPR001398">
    <property type="entry name" value="Macrophage_inhib_fac"/>
</dbReference>
<evidence type="ECO:0000256" key="6">
    <source>
        <dbReference type="ARBA" id="ARBA00036735"/>
    </source>
</evidence>
<dbReference type="GO" id="GO:0050178">
    <property type="term" value="F:phenylpyruvate tautomerase activity"/>
    <property type="evidence" value="ECO:0007669"/>
    <property type="project" value="UniProtKB-EC"/>
</dbReference>
<dbReference type="EC" id="5.3.3.12" evidence="8"/>
<feature type="compositionally biased region" description="Pro residues" evidence="13">
    <location>
        <begin position="19"/>
        <end position="28"/>
    </location>
</feature>
<dbReference type="InParanoid" id="A0A1Y2EF26"/>
<evidence type="ECO:0000256" key="1">
    <source>
        <dbReference type="ARBA" id="ARBA00004613"/>
    </source>
</evidence>
<evidence type="ECO:0000256" key="7">
    <source>
        <dbReference type="ARBA" id="ARBA00036823"/>
    </source>
</evidence>
<evidence type="ECO:0000256" key="3">
    <source>
        <dbReference type="ARBA" id="ARBA00022514"/>
    </source>
</evidence>
<protein>
    <recommendedName>
        <fullName evidence="12">L-dopachrome isomerase</fullName>
        <ecNumber evidence="9">5.3.2.1</ecNumber>
        <ecNumber evidence="8">5.3.3.12</ecNumber>
    </recommendedName>
    <alternativeName>
        <fullName evidence="10">L-dopachrome tautomerase</fullName>
    </alternativeName>
    <alternativeName>
        <fullName evidence="11">Phenylpyruvate tautomerase</fullName>
    </alternativeName>
</protein>
<dbReference type="AlphaFoldDB" id="A0A1Y2EF26"/>
<evidence type="ECO:0000256" key="12">
    <source>
        <dbReference type="ARBA" id="ARBA00042730"/>
    </source>
</evidence>
<evidence type="ECO:0000256" key="10">
    <source>
        <dbReference type="ARBA" id="ARBA00041631"/>
    </source>
</evidence>
<dbReference type="RefSeq" id="XP_040719864.1">
    <property type="nucleotide sequence ID" value="XM_040857971.1"/>
</dbReference>
<keyword evidence="15" id="KW-1185">Reference proteome</keyword>
<gene>
    <name evidence="14" type="ORF">BCR38DRAFT_405578</name>
</gene>
<feature type="region of interest" description="Disordered" evidence="13">
    <location>
        <begin position="238"/>
        <end position="257"/>
    </location>
</feature>
<sequence>MQSSPKPRVQSPLPLKSPASPPPLPKPASPGSSALSFAQRKAQLSRPSKSKLNIVEGNKMLRNIDRPPPGDPMSHRRKSQIGPDMAKRKSAYFEGEFAAATREMEPGKDRIRNEAIVMAEFRTNVIIQDEFTFITDFSYHLSNRYQRPLSSVCINVQHSSCIMFGGSFEPAYTLTIFALPCSVQPITNKRNAALIQNHIQEFLGVPPSRGYVRFVATPEDSVACGGKTVAGELDELDRDETSVELDRSKSTKSIKATSKSKRMLSVRSFRQLPNDEPQSIPTPPSSADDGPMITSSIPEHPTPLLSPERDQYPSFEAMPRIEDMPHVDDRKQKVATRRRSFVTALFSSRGTVKERRPKTANPGQ</sequence>
<comment type="catalytic activity">
    <reaction evidence="6">
        <text>3-phenylpyruvate = enol-phenylpyruvate</text>
        <dbReference type="Rhea" id="RHEA:17097"/>
        <dbReference type="ChEBI" id="CHEBI:16815"/>
        <dbReference type="ChEBI" id="CHEBI:18005"/>
        <dbReference type="EC" id="5.3.2.1"/>
    </reaction>
</comment>
<feature type="region of interest" description="Disordered" evidence="13">
    <location>
        <begin position="266"/>
        <end position="311"/>
    </location>
</feature>
<accession>A0A1Y2EF26</accession>
<name>A0A1Y2EF26_9PEZI</name>
<dbReference type="Pfam" id="PF01187">
    <property type="entry name" value="MIF"/>
    <property type="match status" value="1"/>
</dbReference>
<proteinExistence type="inferred from homology"/>
<dbReference type="EMBL" id="MCFJ01000002">
    <property type="protein sequence ID" value="ORY69914.1"/>
    <property type="molecule type" value="Genomic_DNA"/>
</dbReference>
<dbReference type="PANTHER" id="PTHR11954:SF6">
    <property type="entry name" value="MACROPHAGE MIGRATION INHIBITORY FACTOR"/>
    <property type="match status" value="1"/>
</dbReference>
<evidence type="ECO:0000256" key="2">
    <source>
        <dbReference type="ARBA" id="ARBA00005851"/>
    </source>
</evidence>
<dbReference type="STRING" id="1141098.A0A1Y2EF26"/>
<feature type="compositionally biased region" description="Basic and acidic residues" evidence="13">
    <location>
        <begin position="239"/>
        <end position="249"/>
    </location>
</feature>
<evidence type="ECO:0000256" key="5">
    <source>
        <dbReference type="ARBA" id="ARBA00023235"/>
    </source>
</evidence>
<dbReference type="EC" id="5.3.2.1" evidence="9"/>
<evidence type="ECO:0000313" key="15">
    <source>
        <dbReference type="Proteomes" id="UP000193689"/>
    </source>
</evidence>
<comment type="subcellular location">
    <subcellularLocation>
        <location evidence="1">Secreted</location>
    </subcellularLocation>
</comment>
<evidence type="ECO:0000256" key="9">
    <source>
        <dbReference type="ARBA" id="ARBA00039086"/>
    </source>
</evidence>
<dbReference type="InterPro" id="IPR014347">
    <property type="entry name" value="Tautomerase/MIF_sf"/>
</dbReference>
<reference evidence="14 15" key="1">
    <citation type="submission" date="2016-07" db="EMBL/GenBank/DDBJ databases">
        <title>Pervasive Adenine N6-methylation of Active Genes in Fungi.</title>
        <authorList>
            <consortium name="DOE Joint Genome Institute"/>
            <person name="Mondo S.J."/>
            <person name="Dannebaum R.O."/>
            <person name="Kuo R.C."/>
            <person name="Labutti K."/>
            <person name="Haridas S."/>
            <person name="Kuo A."/>
            <person name="Salamov A."/>
            <person name="Ahrendt S.R."/>
            <person name="Lipzen A."/>
            <person name="Sullivan W."/>
            <person name="Andreopoulos W.B."/>
            <person name="Clum A."/>
            <person name="Lindquist E."/>
            <person name="Daum C."/>
            <person name="Ramamoorthy G.K."/>
            <person name="Gryganskyi A."/>
            <person name="Culley D."/>
            <person name="Magnuson J.K."/>
            <person name="James T.Y."/>
            <person name="O'Malley M.A."/>
            <person name="Stajich J.E."/>
            <person name="Spatafora J.W."/>
            <person name="Visel A."/>
            <person name="Grigoriev I.V."/>
        </authorList>
    </citation>
    <scope>NUCLEOTIDE SEQUENCE [LARGE SCALE GENOMIC DNA]</scope>
    <source>
        <strain evidence="14 15">CBS 129021</strain>
    </source>
</reference>
<evidence type="ECO:0000256" key="13">
    <source>
        <dbReference type="SAM" id="MobiDB-lite"/>
    </source>
</evidence>
<feature type="compositionally biased region" description="Basic and acidic residues" evidence="13">
    <location>
        <begin position="319"/>
        <end position="332"/>
    </location>
</feature>
<organism evidence="14 15">
    <name type="scientific">Pseudomassariella vexata</name>
    <dbReference type="NCBI Taxonomy" id="1141098"/>
    <lineage>
        <taxon>Eukaryota</taxon>
        <taxon>Fungi</taxon>
        <taxon>Dikarya</taxon>
        <taxon>Ascomycota</taxon>
        <taxon>Pezizomycotina</taxon>
        <taxon>Sordariomycetes</taxon>
        <taxon>Xylariomycetidae</taxon>
        <taxon>Amphisphaeriales</taxon>
        <taxon>Pseudomassariaceae</taxon>
        <taxon>Pseudomassariella</taxon>
    </lineage>
</organism>